<dbReference type="Proteomes" id="UP000504633">
    <property type="component" value="Unplaced"/>
</dbReference>
<proteinExistence type="predicted"/>
<evidence type="ECO:0000313" key="2">
    <source>
        <dbReference type="Proteomes" id="UP000504633"/>
    </source>
</evidence>
<reference evidence="3" key="1">
    <citation type="submission" date="2025-08" db="UniProtKB">
        <authorList>
            <consortium name="RefSeq"/>
        </authorList>
    </citation>
    <scope>IDENTIFICATION</scope>
    <source>
        <strain evidence="3">15085-1641.00</strain>
        <tissue evidence="3">Whole body</tissue>
    </source>
</reference>
<dbReference type="GeneID" id="111592484"/>
<organism evidence="2 3">
    <name type="scientific">Drosophila hydei</name>
    <name type="common">Fruit fly</name>
    <dbReference type="NCBI Taxonomy" id="7224"/>
    <lineage>
        <taxon>Eukaryota</taxon>
        <taxon>Metazoa</taxon>
        <taxon>Ecdysozoa</taxon>
        <taxon>Arthropoda</taxon>
        <taxon>Hexapoda</taxon>
        <taxon>Insecta</taxon>
        <taxon>Pterygota</taxon>
        <taxon>Neoptera</taxon>
        <taxon>Endopterygota</taxon>
        <taxon>Diptera</taxon>
        <taxon>Brachycera</taxon>
        <taxon>Muscomorpha</taxon>
        <taxon>Ephydroidea</taxon>
        <taxon>Drosophilidae</taxon>
        <taxon>Drosophila</taxon>
    </lineage>
</organism>
<evidence type="ECO:0000313" key="3">
    <source>
        <dbReference type="RefSeq" id="XP_023160472.2"/>
    </source>
</evidence>
<evidence type="ECO:0000256" key="1">
    <source>
        <dbReference type="SAM" id="MobiDB-lite"/>
    </source>
</evidence>
<feature type="region of interest" description="Disordered" evidence="1">
    <location>
        <begin position="23"/>
        <end position="54"/>
    </location>
</feature>
<keyword evidence="2" id="KW-1185">Reference proteome</keyword>
<dbReference type="KEGG" id="dhe:111592484"/>
<dbReference type="OrthoDB" id="8045512at2759"/>
<name>A0A6J1L8E0_DROHY</name>
<protein>
    <submittedName>
        <fullName evidence="3">Uncharacterized protein LOC111592484</fullName>
    </submittedName>
</protein>
<dbReference type="RefSeq" id="XP_023160472.2">
    <property type="nucleotide sequence ID" value="XM_023304704.2"/>
</dbReference>
<dbReference type="AlphaFoldDB" id="A0A6J1L8E0"/>
<dbReference type="OMA" id="PLEMLRY"/>
<sequence>MDGTADATPQPRRRLGLRLVRKAHTTPGLRQQIIQQTATPQSQDNKDKYSGAVETPRALPLNVKANSTICRRPGLARKRKDLTKKRLEFAITEKLEDTPKTQEHKSSDETIKPDLSNWRERQIIELESDIDTWRNGFIAAMDDLQKLVQPGVTKQTLLAQLGIPLEMLKYLDED</sequence>
<gene>
    <name evidence="3" type="primary">LOC111592484</name>
</gene>
<accession>A0A6J1L8E0</accession>
<feature type="compositionally biased region" description="Polar residues" evidence="1">
    <location>
        <begin position="28"/>
        <end position="43"/>
    </location>
</feature>